<dbReference type="Gene3D" id="2.40.30.10">
    <property type="entry name" value="Translation factors"/>
    <property type="match status" value="1"/>
</dbReference>
<dbReference type="OrthoDB" id="3685at2759"/>
<dbReference type="GO" id="GO:0005739">
    <property type="term" value="C:mitochondrion"/>
    <property type="evidence" value="ECO:0007669"/>
    <property type="project" value="TreeGrafter"/>
</dbReference>
<keyword evidence="8" id="KW-0067">ATP-binding</keyword>
<dbReference type="GO" id="GO:0000049">
    <property type="term" value="F:tRNA binding"/>
    <property type="evidence" value="ECO:0007669"/>
    <property type="project" value="UniProtKB-KW"/>
</dbReference>
<dbReference type="Proteomes" id="UP000054477">
    <property type="component" value="Unassembled WGS sequence"/>
</dbReference>
<dbReference type="Pfam" id="PF03054">
    <property type="entry name" value="tRNA_Me_trans"/>
    <property type="match status" value="1"/>
</dbReference>
<proteinExistence type="inferred from homology"/>
<keyword evidence="5" id="KW-0808">Transferase</keyword>
<dbReference type="InterPro" id="IPR046885">
    <property type="entry name" value="MnmA-like_C"/>
</dbReference>
<feature type="domain" description="tRNA-specific 2-thiouridylase MnmA-like central" evidence="14">
    <location>
        <begin position="212"/>
        <end position="273"/>
    </location>
</feature>
<keyword evidence="16" id="KW-1185">Reference proteome</keyword>
<dbReference type="SUPFAM" id="SSF52402">
    <property type="entry name" value="Adenine nucleotide alpha hydrolases-like"/>
    <property type="match status" value="1"/>
</dbReference>
<evidence type="ECO:0000256" key="7">
    <source>
        <dbReference type="ARBA" id="ARBA00022741"/>
    </source>
</evidence>
<sequence length="388" mass="43679">MSGGVDSSVAAFLLAQQDYDLSAVFMRNWDTRDESGTDKGCEWEKDWEDVQRVCKKLSLPCQMIDLSQEYWNRVFEPSLKQWESGVTPNTDVWCNREIKFGALLERLPAPTTSNKKPWIATGHYARKSWSTTANSPHARPRPKLLRPSDRGKDQTYYLSSISEEGLSRALFPIGHLQKSEVRELAKKHQLHNAERPDSVGICFVGEKARFSSFLSSYIPPNPGPVVDQVSGKTLMQHAGLWTFTLGENARIPGMRERMFVSSKDQGSNTIYVVPGSDHEDLYSNTLRVSDFTWIWNDAIPPDLNTPQGFRAHLMHRYRMHSVPSTVRRAENGDLIVTADKPEKAITPGQIAALYDGDWCLGCGVIKSTSRWTPAQIIVDRSTTTSMVA</sequence>
<keyword evidence="4" id="KW-0820">tRNA-binding</keyword>
<dbReference type="InterPro" id="IPR046884">
    <property type="entry name" value="MnmA-like_central"/>
</dbReference>
<dbReference type="AlphaFoldDB" id="A0A0C9WQ73"/>
<dbReference type="GO" id="GO:0005524">
    <property type="term" value="F:ATP binding"/>
    <property type="evidence" value="ECO:0007669"/>
    <property type="project" value="UniProtKB-KW"/>
</dbReference>
<evidence type="ECO:0000256" key="10">
    <source>
        <dbReference type="ARBA" id="ARBA00023157"/>
    </source>
</evidence>
<gene>
    <name evidence="15" type="ORF">K443DRAFT_122855</name>
</gene>
<evidence type="ECO:0000256" key="2">
    <source>
        <dbReference type="ARBA" id="ARBA00006191"/>
    </source>
</evidence>
<dbReference type="EMBL" id="KN838628">
    <property type="protein sequence ID" value="KIK00335.1"/>
    <property type="molecule type" value="Genomic_DNA"/>
</dbReference>
<dbReference type="PANTHER" id="PTHR11933">
    <property type="entry name" value="TRNA 5-METHYLAMINOMETHYL-2-THIOURIDYLATE -METHYLTRANSFERASE"/>
    <property type="match status" value="1"/>
</dbReference>
<dbReference type="Gene3D" id="3.40.50.620">
    <property type="entry name" value="HUPs"/>
    <property type="match status" value="1"/>
</dbReference>
<dbReference type="HOGENOM" id="CLU_035188_1_2_1"/>
<comment type="function">
    <text evidence="1">Catalyzes the 2-thiolation of uridine at the wobble position (U34) of mitochondrial tRNA(Lys), tRNA(Glu) and tRNA(Gln). Required for the formation of 5-taurinomethyl-2-thiouridine (tm5s2U) of mitochondrial tRNA(Lys), tRNA(Glu), and tRNA(Gln) at the wobble position. ATP is required to activate the C2 atom of the wobble base.</text>
</comment>
<evidence type="ECO:0000259" key="14">
    <source>
        <dbReference type="Pfam" id="PF20259"/>
    </source>
</evidence>
<dbReference type="STRING" id="1095629.A0A0C9WQ73"/>
<dbReference type="InterPro" id="IPR004506">
    <property type="entry name" value="MnmA-like"/>
</dbReference>
<dbReference type="Gene3D" id="2.30.30.280">
    <property type="entry name" value="Adenine nucleotide alpha hydrolases-like domains"/>
    <property type="match status" value="1"/>
</dbReference>
<dbReference type="PANTHER" id="PTHR11933:SF5">
    <property type="entry name" value="MITOCHONDRIAL TRNA-SPECIFIC 2-THIOURIDYLASE 1"/>
    <property type="match status" value="1"/>
</dbReference>
<comment type="similarity">
    <text evidence="2">Belongs to the MnmA/TRMU family.</text>
</comment>
<evidence type="ECO:0000256" key="1">
    <source>
        <dbReference type="ARBA" id="ARBA00003986"/>
    </source>
</evidence>
<organism evidence="15 16">
    <name type="scientific">Laccaria amethystina LaAM-08-1</name>
    <dbReference type="NCBI Taxonomy" id="1095629"/>
    <lineage>
        <taxon>Eukaryota</taxon>
        <taxon>Fungi</taxon>
        <taxon>Dikarya</taxon>
        <taxon>Basidiomycota</taxon>
        <taxon>Agaricomycotina</taxon>
        <taxon>Agaricomycetes</taxon>
        <taxon>Agaricomycetidae</taxon>
        <taxon>Agaricales</taxon>
        <taxon>Agaricineae</taxon>
        <taxon>Hydnangiaceae</taxon>
        <taxon>Laccaria</taxon>
    </lineage>
</organism>
<evidence type="ECO:0000256" key="3">
    <source>
        <dbReference type="ARBA" id="ARBA00011953"/>
    </source>
</evidence>
<dbReference type="NCBIfam" id="TIGR00420">
    <property type="entry name" value="trmU"/>
    <property type="match status" value="1"/>
</dbReference>
<name>A0A0C9WQ73_9AGAR</name>
<dbReference type="GO" id="GO:0002143">
    <property type="term" value="P:tRNA wobble position uridine thiolation"/>
    <property type="evidence" value="ECO:0007669"/>
    <property type="project" value="TreeGrafter"/>
</dbReference>
<evidence type="ECO:0000256" key="8">
    <source>
        <dbReference type="ARBA" id="ARBA00022840"/>
    </source>
</evidence>
<reference evidence="15 16" key="1">
    <citation type="submission" date="2014-04" db="EMBL/GenBank/DDBJ databases">
        <authorList>
            <consortium name="DOE Joint Genome Institute"/>
            <person name="Kuo A."/>
            <person name="Kohler A."/>
            <person name="Nagy L.G."/>
            <person name="Floudas D."/>
            <person name="Copeland A."/>
            <person name="Barry K.W."/>
            <person name="Cichocki N."/>
            <person name="Veneault-Fourrey C."/>
            <person name="LaButti K."/>
            <person name="Lindquist E.A."/>
            <person name="Lipzen A."/>
            <person name="Lundell T."/>
            <person name="Morin E."/>
            <person name="Murat C."/>
            <person name="Sun H."/>
            <person name="Tunlid A."/>
            <person name="Henrissat B."/>
            <person name="Grigoriev I.V."/>
            <person name="Hibbett D.S."/>
            <person name="Martin F."/>
            <person name="Nordberg H.P."/>
            <person name="Cantor M.N."/>
            <person name="Hua S.X."/>
        </authorList>
    </citation>
    <scope>NUCLEOTIDE SEQUENCE [LARGE SCALE GENOMIC DNA]</scope>
    <source>
        <strain evidence="15 16">LaAM-08-1</strain>
    </source>
</reference>
<feature type="region of interest" description="Disordered" evidence="12">
    <location>
        <begin position="129"/>
        <end position="151"/>
    </location>
</feature>
<keyword evidence="7" id="KW-0547">Nucleotide-binding</keyword>
<evidence type="ECO:0000259" key="13">
    <source>
        <dbReference type="Pfam" id="PF20258"/>
    </source>
</evidence>
<evidence type="ECO:0000256" key="5">
    <source>
        <dbReference type="ARBA" id="ARBA00022679"/>
    </source>
</evidence>
<dbReference type="Pfam" id="PF20259">
    <property type="entry name" value="tRNA_Me_trans_M"/>
    <property type="match status" value="1"/>
</dbReference>
<comment type="catalytic activity">
    <reaction evidence="11">
        <text>5-taurinomethyluridine(34) in tRNA + S-sulfanyl-L-cysteinyl-[protein] + AH2 + ATP = 5-taurinomethyl-2-thiouridine(34) in tRNA + L-cysteinyl-[protein] + A + AMP + diphosphate + H(+)</text>
        <dbReference type="Rhea" id="RHEA:47040"/>
        <dbReference type="Rhea" id="RHEA-COMP:10131"/>
        <dbReference type="Rhea" id="RHEA-COMP:11726"/>
        <dbReference type="Rhea" id="RHEA-COMP:11732"/>
        <dbReference type="Rhea" id="RHEA-COMP:11733"/>
        <dbReference type="ChEBI" id="CHEBI:13193"/>
        <dbReference type="ChEBI" id="CHEBI:15378"/>
        <dbReference type="ChEBI" id="CHEBI:17499"/>
        <dbReference type="ChEBI" id="CHEBI:29950"/>
        <dbReference type="ChEBI" id="CHEBI:30616"/>
        <dbReference type="ChEBI" id="CHEBI:33019"/>
        <dbReference type="ChEBI" id="CHEBI:61963"/>
        <dbReference type="ChEBI" id="CHEBI:87171"/>
        <dbReference type="ChEBI" id="CHEBI:87172"/>
        <dbReference type="ChEBI" id="CHEBI:456215"/>
        <dbReference type="EC" id="2.8.1.14"/>
    </reaction>
</comment>
<dbReference type="CDD" id="cd01998">
    <property type="entry name" value="MnmA_TRMU-like"/>
    <property type="match status" value="1"/>
</dbReference>
<accession>A0A0C9WQ73</accession>
<keyword evidence="6" id="KW-0819">tRNA processing</keyword>
<dbReference type="InterPro" id="IPR014729">
    <property type="entry name" value="Rossmann-like_a/b/a_fold"/>
</dbReference>
<dbReference type="EC" id="2.8.1.14" evidence="3"/>
<evidence type="ECO:0000313" key="16">
    <source>
        <dbReference type="Proteomes" id="UP000054477"/>
    </source>
</evidence>
<dbReference type="GO" id="GO:0016783">
    <property type="term" value="F:sulfurtransferase activity"/>
    <property type="evidence" value="ECO:0007669"/>
    <property type="project" value="InterPro"/>
</dbReference>
<dbReference type="Pfam" id="PF20258">
    <property type="entry name" value="tRNA_Me_trans_C"/>
    <property type="match status" value="1"/>
</dbReference>
<dbReference type="InterPro" id="IPR023382">
    <property type="entry name" value="MnmA-like_central_sf"/>
</dbReference>
<evidence type="ECO:0000256" key="9">
    <source>
        <dbReference type="ARBA" id="ARBA00022884"/>
    </source>
</evidence>
<evidence type="ECO:0000256" key="6">
    <source>
        <dbReference type="ARBA" id="ARBA00022694"/>
    </source>
</evidence>
<keyword evidence="9" id="KW-0694">RNA-binding</keyword>
<keyword evidence="10" id="KW-1015">Disulfide bond</keyword>
<reference evidence="16" key="2">
    <citation type="submission" date="2015-01" db="EMBL/GenBank/DDBJ databases">
        <title>Evolutionary Origins and Diversification of the Mycorrhizal Mutualists.</title>
        <authorList>
            <consortium name="DOE Joint Genome Institute"/>
            <consortium name="Mycorrhizal Genomics Consortium"/>
            <person name="Kohler A."/>
            <person name="Kuo A."/>
            <person name="Nagy L.G."/>
            <person name="Floudas D."/>
            <person name="Copeland A."/>
            <person name="Barry K.W."/>
            <person name="Cichocki N."/>
            <person name="Veneault-Fourrey C."/>
            <person name="LaButti K."/>
            <person name="Lindquist E.A."/>
            <person name="Lipzen A."/>
            <person name="Lundell T."/>
            <person name="Morin E."/>
            <person name="Murat C."/>
            <person name="Riley R."/>
            <person name="Ohm R."/>
            <person name="Sun H."/>
            <person name="Tunlid A."/>
            <person name="Henrissat B."/>
            <person name="Grigoriev I.V."/>
            <person name="Hibbett D.S."/>
            <person name="Martin F."/>
        </authorList>
    </citation>
    <scope>NUCLEOTIDE SEQUENCE [LARGE SCALE GENOMIC DNA]</scope>
    <source>
        <strain evidence="16">LaAM-08-1</strain>
    </source>
</reference>
<feature type="domain" description="tRNA-specific 2-thiouridylase MnmA-like C-terminal" evidence="13">
    <location>
        <begin position="284"/>
        <end position="365"/>
    </location>
</feature>
<evidence type="ECO:0000256" key="12">
    <source>
        <dbReference type="SAM" id="MobiDB-lite"/>
    </source>
</evidence>
<evidence type="ECO:0000313" key="15">
    <source>
        <dbReference type="EMBL" id="KIK00335.1"/>
    </source>
</evidence>
<protein>
    <recommendedName>
        <fullName evidence="3">tRNA-5-taurinomethyluridine 2-sulfurtransferase</fullName>
        <ecNumber evidence="3">2.8.1.14</ecNumber>
    </recommendedName>
</protein>
<evidence type="ECO:0000256" key="4">
    <source>
        <dbReference type="ARBA" id="ARBA00022555"/>
    </source>
</evidence>
<dbReference type="NCBIfam" id="NF001138">
    <property type="entry name" value="PRK00143.1"/>
    <property type="match status" value="1"/>
</dbReference>
<evidence type="ECO:0000256" key="11">
    <source>
        <dbReference type="ARBA" id="ARBA00049564"/>
    </source>
</evidence>